<organism evidence="3 4">
    <name type="scientific">Microbacterium bandirmense</name>
    <dbReference type="NCBI Taxonomy" id="3122050"/>
    <lineage>
        <taxon>Bacteria</taxon>
        <taxon>Bacillati</taxon>
        <taxon>Actinomycetota</taxon>
        <taxon>Actinomycetes</taxon>
        <taxon>Micrococcales</taxon>
        <taxon>Microbacteriaceae</taxon>
        <taxon>Microbacterium</taxon>
    </lineage>
</organism>
<accession>A0ABU8L903</accession>
<evidence type="ECO:0000313" key="3">
    <source>
        <dbReference type="EMBL" id="MEJ1087787.1"/>
    </source>
</evidence>
<comment type="caution">
    <text evidence="3">The sequence shown here is derived from an EMBL/GenBank/DDBJ whole genome shotgun (WGS) entry which is preliminary data.</text>
</comment>
<dbReference type="Gene3D" id="3.20.20.100">
    <property type="entry name" value="NADP-dependent oxidoreductase domain"/>
    <property type="match status" value="1"/>
</dbReference>
<dbReference type="InterPro" id="IPR020471">
    <property type="entry name" value="AKR"/>
</dbReference>
<evidence type="ECO:0000256" key="1">
    <source>
        <dbReference type="ARBA" id="ARBA00023002"/>
    </source>
</evidence>
<gene>
    <name evidence="3" type="ORF">WDU99_05605</name>
</gene>
<evidence type="ECO:0000259" key="2">
    <source>
        <dbReference type="Pfam" id="PF00248"/>
    </source>
</evidence>
<keyword evidence="4" id="KW-1185">Reference proteome</keyword>
<dbReference type="Pfam" id="PF00248">
    <property type="entry name" value="Aldo_ket_red"/>
    <property type="match status" value="1"/>
</dbReference>
<protein>
    <submittedName>
        <fullName evidence="3">Aldo/keto reductase</fullName>
    </submittedName>
</protein>
<dbReference type="InterPro" id="IPR023210">
    <property type="entry name" value="NADP_OxRdtase_dom"/>
</dbReference>
<reference evidence="3 4" key="1">
    <citation type="submission" date="2024-02" db="EMBL/GenBank/DDBJ databases">
        <authorList>
            <person name="Saticioglu I.B."/>
        </authorList>
    </citation>
    <scope>NUCLEOTIDE SEQUENCE [LARGE SCALE GENOMIC DNA]</scope>
    <source>
        <strain evidence="3 4">Mu-80</strain>
    </source>
</reference>
<keyword evidence="1" id="KW-0560">Oxidoreductase</keyword>
<dbReference type="SUPFAM" id="SSF51430">
    <property type="entry name" value="NAD(P)-linked oxidoreductase"/>
    <property type="match status" value="1"/>
</dbReference>
<dbReference type="CDD" id="cd19088">
    <property type="entry name" value="AKR_AKR13B1"/>
    <property type="match status" value="1"/>
</dbReference>
<dbReference type="InterPro" id="IPR036812">
    <property type="entry name" value="NAD(P)_OxRdtase_dom_sf"/>
</dbReference>
<dbReference type="InterPro" id="IPR050523">
    <property type="entry name" value="AKR_Detox_Biosynth"/>
</dbReference>
<dbReference type="EMBL" id="JBBDGM010000004">
    <property type="protein sequence ID" value="MEJ1087787.1"/>
    <property type="molecule type" value="Genomic_DNA"/>
</dbReference>
<dbReference type="PANTHER" id="PTHR43364">
    <property type="entry name" value="NADH-SPECIFIC METHYLGLYOXAL REDUCTASE-RELATED"/>
    <property type="match status" value="1"/>
</dbReference>
<proteinExistence type="predicted"/>
<sequence length="299" mass="31862">MIATRALGDLRVSAIGLGAMTITQRPDADTEQGVRTVHAAVDAGITLFDTADAYGPSSEMGVNERALISALRSHPDALDRVVIITKGGHTRGPESTWWVDGTPEHLARAARDSAHRLGLDALPLFQHHRPDPTVPYAESMGALRQLVDDGVAARVGVSNVNTQQLQTAIDILGDDLVSVQNEYSVTQRENDPVLRMCERSGLAFFAWGPLGGRAAAKGVGDTADAVARVAQRHDVSPQRVALAWLLELSPAMIPIPGASRPESVRDSARAPEIVFDDLDRRLLASVGDQPEATSAVVVP</sequence>
<dbReference type="PRINTS" id="PR00069">
    <property type="entry name" value="ALDKETRDTASE"/>
</dbReference>
<feature type="domain" description="NADP-dependent oxidoreductase" evidence="2">
    <location>
        <begin position="14"/>
        <end position="279"/>
    </location>
</feature>
<dbReference type="PANTHER" id="PTHR43364:SF4">
    <property type="entry name" value="NAD(P)-LINKED OXIDOREDUCTASE SUPERFAMILY PROTEIN"/>
    <property type="match status" value="1"/>
</dbReference>
<dbReference type="Proteomes" id="UP001371224">
    <property type="component" value="Unassembled WGS sequence"/>
</dbReference>
<dbReference type="RefSeq" id="WP_337331458.1">
    <property type="nucleotide sequence ID" value="NZ_JBBDGM010000004.1"/>
</dbReference>
<evidence type="ECO:0000313" key="4">
    <source>
        <dbReference type="Proteomes" id="UP001371224"/>
    </source>
</evidence>
<name>A0ABU8L903_9MICO</name>